<comment type="similarity">
    <text evidence="3 9">Belongs to the CobD/CbiB family.</text>
</comment>
<feature type="transmembrane region" description="Helical" evidence="9">
    <location>
        <begin position="144"/>
        <end position="165"/>
    </location>
</feature>
<dbReference type="GO" id="GO:0009236">
    <property type="term" value="P:cobalamin biosynthetic process"/>
    <property type="evidence" value="ECO:0007669"/>
    <property type="project" value="UniProtKB-UniRule"/>
</dbReference>
<keyword evidence="11" id="KW-1185">Reference proteome</keyword>
<evidence type="ECO:0000256" key="1">
    <source>
        <dbReference type="ARBA" id="ARBA00004651"/>
    </source>
</evidence>
<comment type="caution">
    <text evidence="9">Lacks conserved residue(s) required for the propagation of feature annotation.</text>
</comment>
<gene>
    <name evidence="9" type="primary">cobD</name>
    <name evidence="10" type="ORF">EOE65_16950</name>
</gene>
<dbReference type="GO" id="GO:0005886">
    <property type="term" value="C:plasma membrane"/>
    <property type="evidence" value="ECO:0007669"/>
    <property type="project" value="UniProtKB-SubCell"/>
</dbReference>
<evidence type="ECO:0000256" key="2">
    <source>
        <dbReference type="ARBA" id="ARBA00004953"/>
    </source>
</evidence>
<sequence length="300" mass="32243">MAVALACMLDRWLGEPQRHHPLVIFGAWADKIHCVRWFKRQDPLQQRLAGAAMLASAVLPWVLGAALLTQLPAIGELLSVVLLYGCIGHQSLREHVLPIASSLKAGDTKQARALASRIVSRDPEKMDPTKAAIESTLENGTDGVFAAIFWFLIAGAPGAVLYRLVNTLDAMWGYKTAELLHIGWAAARLDDLLNYVPARLTALSYALLGNTRSALRCWKTQAHLCASPNGGPVMCAGAGALQIELGGPTWYHGQCVEKPVMGEGKAPDADSILAALQLVKHTLLLWIAAAFAIGFLESGL</sequence>
<dbReference type="GO" id="GO:0015420">
    <property type="term" value="F:ABC-type vitamin B12 transporter activity"/>
    <property type="evidence" value="ECO:0007669"/>
    <property type="project" value="UniProtKB-UniRule"/>
</dbReference>
<comment type="caution">
    <text evidence="10">The sequence shown here is derived from an EMBL/GenBank/DDBJ whole genome shotgun (WGS) entry which is preliminary data.</text>
</comment>
<dbReference type="NCBIfam" id="TIGR00380">
    <property type="entry name" value="cobal_cbiB"/>
    <property type="match status" value="1"/>
</dbReference>
<evidence type="ECO:0000313" key="10">
    <source>
        <dbReference type="EMBL" id="RVU29340.1"/>
    </source>
</evidence>
<keyword evidence="5 9" id="KW-0169">Cobalamin biosynthesis</keyword>
<evidence type="ECO:0000256" key="8">
    <source>
        <dbReference type="ARBA" id="ARBA00023136"/>
    </source>
</evidence>
<dbReference type="AlphaFoldDB" id="A0A437Q498"/>
<evidence type="ECO:0000313" key="11">
    <source>
        <dbReference type="Proteomes" id="UP000282818"/>
    </source>
</evidence>
<dbReference type="InterPro" id="IPR004485">
    <property type="entry name" value="Cobalamin_biosynth_CobD/CbiB"/>
</dbReference>
<keyword evidence="4 9" id="KW-1003">Cell membrane</keyword>
<keyword evidence="7 9" id="KW-1133">Transmembrane helix</keyword>
<comment type="pathway">
    <text evidence="2 9">Cofactor biosynthesis; adenosylcobalamin biosynthesis.</text>
</comment>
<evidence type="ECO:0000256" key="5">
    <source>
        <dbReference type="ARBA" id="ARBA00022573"/>
    </source>
</evidence>
<evidence type="ECO:0000256" key="9">
    <source>
        <dbReference type="HAMAP-Rule" id="MF_00024"/>
    </source>
</evidence>
<dbReference type="PANTHER" id="PTHR34308">
    <property type="entry name" value="COBALAMIN BIOSYNTHESIS PROTEIN CBIB"/>
    <property type="match status" value="1"/>
</dbReference>
<protein>
    <recommendedName>
        <fullName evidence="9">Cobalamin biosynthesis protein CobD</fullName>
    </recommendedName>
</protein>
<proteinExistence type="inferred from homology"/>
<dbReference type="Pfam" id="PF03186">
    <property type="entry name" value="CobD_Cbib"/>
    <property type="match status" value="1"/>
</dbReference>
<evidence type="ECO:0000256" key="4">
    <source>
        <dbReference type="ARBA" id="ARBA00022475"/>
    </source>
</evidence>
<dbReference type="Proteomes" id="UP000282818">
    <property type="component" value="Unassembled WGS sequence"/>
</dbReference>
<evidence type="ECO:0000256" key="7">
    <source>
        <dbReference type="ARBA" id="ARBA00022989"/>
    </source>
</evidence>
<accession>A0A437Q498</accession>
<dbReference type="EMBL" id="SACQ01000011">
    <property type="protein sequence ID" value="RVU29340.1"/>
    <property type="molecule type" value="Genomic_DNA"/>
</dbReference>
<dbReference type="HAMAP" id="MF_00024">
    <property type="entry name" value="CobD_CbiB"/>
    <property type="match status" value="1"/>
</dbReference>
<comment type="subcellular location">
    <subcellularLocation>
        <location evidence="1 9">Cell membrane</location>
        <topology evidence="1 9">Multi-pass membrane protein</topology>
    </subcellularLocation>
</comment>
<reference evidence="10 11" key="1">
    <citation type="submission" date="2019-01" db="EMBL/GenBank/DDBJ databases">
        <authorList>
            <person name="Chen W.-M."/>
        </authorList>
    </citation>
    <scope>NUCLEOTIDE SEQUENCE [LARGE SCALE GENOMIC DNA]</scope>
    <source>
        <strain evidence="10 11">HPM-16</strain>
    </source>
</reference>
<dbReference type="GO" id="GO:0048472">
    <property type="term" value="F:threonine-phosphate decarboxylase activity"/>
    <property type="evidence" value="ECO:0007669"/>
    <property type="project" value="InterPro"/>
</dbReference>
<dbReference type="UniPathway" id="UPA00148"/>
<feature type="transmembrane region" description="Helical" evidence="9">
    <location>
        <begin position="48"/>
        <end position="68"/>
    </location>
</feature>
<organism evidence="10 11">
    <name type="scientific">Neptunomonas marina</name>
    <dbReference type="NCBI Taxonomy" id="1815562"/>
    <lineage>
        <taxon>Bacteria</taxon>
        <taxon>Pseudomonadati</taxon>
        <taxon>Pseudomonadota</taxon>
        <taxon>Gammaproteobacteria</taxon>
        <taxon>Oceanospirillales</taxon>
        <taxon>Oceanospirillaceae</taxon>
        <taxon>Neptunomonas</taxon>
    </lineage>
</organism>
<name>A0A437Q498_9GAMM</name>
<evidence type="ECO:0000256" key="3">
    <source>
        <dbReference type="ARBA" id="ARBA00006263"/>
    </source>
</evidence>
<keyword evidence="8 9" id="KW-0472">Membrane</keyword>
<dbReference type="PANTHER" id="PTHR34308:SF1">
    <property type="entry name" value="COBALAMIN BIOSYNTHESIS PROTEIN CBIB"/>
    <property type="match status" value="1"/>
</dbReference>
<comment type="function">
    <text evidence="9">Converts cobyric acid to cobinamide by the addition of aminopropanol on the F carboxylic group.</text>
</comment>
<evidence type="ECO:0000256" key="6">
    <source>
        <dbReference type="ARBA" id="ARBA00022692"/>
    </source>
</evidence>
<keyword evidence="6 9" id="KW-0812">Transmembrane</keyword>